<keyword evidence="1" id="KW-0472">Membrane</keyword>
<evidence type="ECO:0000313" key="4">
    <source>
        <dbReference type="Proteomes" id="UP000078463"/>
    </source>
</evidence>
<evidence type="ECO:0000313" key="3">
    <source>
        <dbReference type="EMBL" id="ANI99925.1"/>
    </source>
</evidence>
<accession>A0A191UG84</accession>
<dbReference type="EMBL" id="CP015922">
    <property type="protein sequence ID" value="ANI99925.1"/>
    <property type="molecule type" value="Genomic_DNA"/>
</dbReference>
<evidence type="ECO:0000259" key="2">
    <source>
        <dbReference type="Pfam" id="PF07885"/>
    </source>
</evidence>
<evidence type="ECO:0000256" key="1">
    <source>
        <dbReference type="SAM" id="Phobius"/>
    </source>
</evidence>
<dbReference type="Gene3D" id="1.10.287.70">
    <property type="match status" value="1"/>
</dbReference>
<sequence length="161" mass="18121">MTNFQNPLKLLAFYAENIFGSGIDVFMLSAIVIFVIHSFLVLSITRGFGRFITGNSVSWKARVSFLPYAFVMFLIVMTHMMDLLFYAYMLDGMGVFSDPLASFYFAGEMYTTVGYGNYQLSPEWRGLPLVIAFSGIFAISISGAGLFNMLQMLLDERNKSK</sequence>
<feature type="transmembrane region" description="Helical" evidence="1">
    <location>
        <begin position="65"/>
        <end position="89"/>
    </location>
</feature>
<dbReference type="Pfam" id="PF07885">
    <property type="entry name" value="Ion_trans_2"/>
    <property type="match status" value="1"/>
</dbReference>
<keyword evidence="1" id="KW-0812">Transmembrane</keyword>
<dbReference type="InterPro" id="IPR013099">
    <property type="entry name" value="K_chnl_dom"/>
</dbReference>
<protein>
    <recommendedName>
        <fullName evidence="2">Potassium channel domain-containing protein</fullName>
    </recommendedName>
</protein>
<dbReference type="Proteomes" id="UP000078463">
    <property type="component" value="Chromosome"/>
</dbReference>
<gene>
    <name evidence="3" type="ORF">A8O14_07495</name>
</gene>
<reference evidence="4" key="1">
    <citation type="submission" date="2016-05" db="EMBL/GenBank/DDBJ databases">
        <title>Polynucleobacter sp. QLW-P1FAT50C-4 genome.</title>
        <authorList>
            <person name="Hahn M.W."/>
        </authorList>
    </citation>
    <scope>NUCLEOTIDE SEQUENCE [LARGE SCALE GENOMIC DNA]</scope>
    <source>
        <strain evidence="4">QLW-P1FAT50C-4</strain>
    </source>
</reference>
<keyword evidence="4" id="KW-1185">Reference proteome</keyword>
<dbReference type="OrthoDB" id="9130634at2"/>
<keyword evidence="1" id="KW-1133">Transmembrane helix</keyword>
<name>A0A191UG84_9BURK</name>
<proteinExistence type="predicted"/>
<feature type="domain" description="Potassium channel" evidence="2">
    <location>
        <begin position="76"/>
        <end position="150"/>
    </location>
</feature>
<dbReference type="RefSeq" id="WP_068948933.1">
    <property type="nucleotide sequence ID" value="NZ_CP015922.1"/>
</dbReference>
<dbReference type="SUPFAM" id="SSF81324">
    <property type="entry name" value="Voltage-gated potassium channels"/>
    <property type="match status" value="1"/>
</dbReference>
<feature type="transmembrane region" description="Helical" evidence="1">
    <location>
        <begin position="25"/>
        <end position="44"/>
    </location>
</feature>
<organism evidence="3 4">
    <name type="scientific">Polynucleobacter wuianus</name>
    <dbReference type="NCBI Taxonomy" id="1743168"/>
    <lineage>
        <taxon>Bacteria</taxon>
        <taxon>Pseudomonadati</taxon>
        <taxon>Pseudomonadota</taxon>
        <taxon>Betaproteobacteria</taxon>
        <taxon>Burkholderiales</taxon>
        <taxon>Burkholderiaceae</taxon>
        <taxon>Polynucleobacter</taxon>
    </lineage>
</organism>
<feature type="transmembrane region" description="Helical" evidence="1">
    <location>
        <begin position="127"/>
        <end position="150"/>
    </location>
</feature>
<dbReference type="AlphaFoldDB" id="A0A191UG84"/>
<dbReference type="KEGG" id="pwu:A8O14_07495"/>
<dbReference type="STRING" id="1743168.A8O14_07495"/>